<protein>
    <submittedName>
        <fullName evidence="1">Uncharacterized protein</fullName>
    </submittedName>
</protein>
<accession>A0A158JUD3</accession>
<dbReference type="EMBL" id="FCOK02000117">
    <property type="protein sequence ID" value="SAL71900.1"/>
    <property type="molecule type" value="Genomic_DNA"/>
</dbReference>
<organism evidence="1 2">
    <name type="scientific">Caballeronia udeis</name>
    <dbReference type="NCBI Taxonomy" id="1232866"/>
    <lineage>
        <taxon>Bacteria</taxon>
        <taxon>Pseudomonadati</taxon>
        <taxon>Pseudomonadota</taxon>
        <taxon>Betaproteobacteria</taxon>
        <taxon>Burkholderiales</taxon>
        <taxon>Burkholderiaceae</taxon>
        <taxon>Caballeronia</taxon>
    </lineage>
</organism>
<gene>
    <name evidence="1" type="ORF">AWB69_08717</name>
</gene>
<reference evidence="1 2" key="1">
    <citation type="submission" date="2016-01" db="EMBL/GenBank/DDBJ databases">
        <authorList>
            <person name="Oliw E.H."/>
        </authorList>
    </citation>
    <scope>NUCLEOTIDE SEQUENCE [LARGE SCALE GENOMIC DNA]</scope>
    <source>
        <strain evidence="1">LMG 27134</strain>
    </source>
</reference>
<evidence type="ECO:0000313" key="2">
    <source>
        <dbReference type="Proteomes" id="UP000054683"/>
    </source>
</evidence>
<sequence length="58" mass="6306">MVARASSRSMGRVRWPVSVVDPEGVGFVKLERGTSEQFGGLCFVTTESMRISPVCVSE</sequence>
<dbReference type="Proteomes" id="UP000054683">
    <property type="component" value="Unassembled WGS sequence"/>
</dbReference>
<dbReference type="AlphaFoldDB" id="A0A158JUD3"/>
<proteinExistence type="predicted"/>
<evidence type="ECO:0000313" key="1">
    <source>
        <dbReference type="EMBL" id="SAL71900.1"/>
    </source>
</evidence>
<name>A0A158JUD3_9BURK</name>